<name>A0A382TCD3_9ZZZZ</name>
<dbReference type="AlphaFoldDB" id="A0A382TCD3"/>
<proteinExistence type="predicted"/>
<gene>
    <name evidence="1" type="ORF">METZ01_LOCUS371872</name>
</gene>
<organism evidence="1">
    <name type="scientific">marine metagenome</name>
    <dbReference type="NCBI Taxonomy" id="408172"/>
    <lineage>
        <taxon>unclassified sequences</taxon>
        <taxon>metagenomes</taxon>
        <taxon>ecological metagenomes</taxon>
    </lineage>
</organism>
<dbReference type="EMBL" id="UINC01135080">
    <property type="protein sequence ID" value="SVD19018.1"/>
    <property type="molecule type" value="Genomic_DNA"/>
</dbReference>
<protein>
    <submittedName>
        <fullName evidence="1">Uncharacterized protein</fullName>
    </submittedName>
</protein>
<sequence length="35" mass="4020">MDKPSVLKQNYQHWEATKDLIDQCIDISLNLSQSG</sequence>
<feature type="non-terminal residue" evidence="1">
    <location>
        <position position="35"/>
    </location>
</feature>
<reference evidence="1" key="1">
    <citation type="submission" date="2018-05" db="EMBL/GenBank/DDBJ databases">
        <authorList>
            <person name="Lanie J.A."/>
            <person name="Ng W.-L."/>
            <person name="Kazmierczak K.M."/>
            <person name="Andrzejewski T.M."/>
            <person name="Davidsen T.M."/>
            <person name="Wayne K.J."/>
            <person name="Tettelin H."/>
            <person name="Glass J.I."/>
            <person name="Rusch D."/>
            <person name="Podicherti R."/>
            <person name="Tsui H.-C.T."/>
            <person name="Winkler M.E."/>
        </authorList>
    </citation>
    <scope>NUCLEOTIDE SEQUENCE</scope>
</reference>
<evidence type="ECO:0000313" key="1">
    <source>
        <dbReference type="EMBL" id="SVD19018.1"/>
    </source>
</evidence>
<accession>A0A382TCD3</accession>